<organism evidence="2 3">
    <name type="scientific">Panagrellus redivivus</name>
    <name type="common">Microworm</name>
    <dbReference type="NCBI Taxonomy" id="6233"/>
    <lineage>
        <taxon>Eukaryota</taxon>
        <taxon>Metazoa</taxon>
        <taxon>Ecdysozoa</taxon>
        <taxon>Nematoda</taxon>
        <taxon>Chromadorea</taxon>
        <taxon>Rhabditida</taxon>
        <taxon>Tylenchina</taxon>
        <taxon>Panagrolaimomorpha</taxon>
        <taxon>Panagrolaimoidea</taxon>
        <taxon>Panagrolaimidae</taxon>
        <taxon>Panagrellus</taxon>
    </lineage>
</organism>
<dbReference type="Pfam" id="PF18014">
    <property type="entry name" value="Acetyltransf_18"/>
    <property type="match status" value="1"/>
</dbReference>
<sequence length="319" mass="35430">MVSSIDDIKIVEHANVSEWKQLVKLVKKHEGWIVANEDYDTWIRSFGAENFNLIIAFDKATGKQLLGAVAIAFANADGPAEDGLVTVGMFFVVPECRKMGLGSKLFEIGLADKRYHGINKGLNGVAAMSEKYADRYGFNKYTQSAFAVVEVLPTDLKLNFPSDSNIQIGVPTVENLDQLIQYDIKQSQSIPRPGYLKEMITSNTSLTRIAHEADEIVGFGRIRAAIAGNLAIGPLYAKSPEVAKQLLARLMKDFANSAQYTTINFYPLFNNVTFWKLLTALTDGKFKVHAPLYTQFTLKAPEINSRTIYSITDHAMSVY</sequence>
<dbReference type="AlphaFoldDB" id="A0A7E4VD43"/>
<dbReference type="InterPro" id="IPR041496">
    <property type="entry name" value="YitH/HolE_GNAT"/>
</dbReference>
<reference evidence="2" key="1">
    <citation type="journal article" date="2013" name="Genetics">
        <title>The draft genome and transcriptome of Panagrellus redivivus are shaped by the harsh demands of a free-living lifestyle.</title>
        <authorList>
            <person name="Srinivasan J."/>
            <person name="Dillman A.R."/>
            <person name="Macchietto M.G."/>
            <person name="Heikkinen L."/>
            <person name="Lakso M."/>
            <person name="Fracchia K.M."/>
            <person name="Antoshechkin I."/>
            <person name="Mortazavi A."/>
            <person name="Wong G."/>
            <person name="Sternberg P.W."/>
        </authorList>
    </citation>
    <scope>NUCLEOTIDE SEQUENCE [LARGE SCALE GENOMIC DNA]</scope>
    <source>
        <strain evidence="2">MT8872</strain>
    </source>
</reference>
<dbReference type="InterPro" id="IPR016181">
    <property type="entry name" value="Acyl_CoA_acyltransferase"/>
</dbReference>
<evidence type="ECO:0000313" key="2">
    <source>
        <dbReference type="Proteomes" id="UP000492821"/>
    </source>
</evidence>
<dbReference type="PANTHER" id="PTHR47408">
    <property type="entry name" value="PROTEIN CBG01304-RELATED"/>
    <property type="match status" value="1"/>
</dbReference>
<dbReference type="Gene3D" id="3.40.630.30">
    <property type="match status" value="1"/>
</dbReference>
<evidence type="ECO:0000313" key="3">
    <source>
        <dbReference type="WBParaSite" id="Pan_g18858.t1"/>
    </source>
</evidence>
<dbReference type="SUPFAM" id="SSF55729">
    <property type="entry name" value="Acyl-CoA N-acyltransferases (Nat)"/>
    <property type="match status" value="1"/>
</dbReference>
<dbReference type="Gene3D" id="3.40.630.90">
    <property type="match status" value="1"/>
</dbReference>
<dbReference type="CDD" id="cd04301">
    <property type="entry name" value="NAT_SF"/>
    <property type="match status" value="1"/>
</dbReference>
<dbReference type="Proteomes" id="UP000492821">
    <property type="component" value="Unassembled WGS sequence"/>
</dbReference>
<proteinExistence type="predicted"/>
<name>A0A7E4VD43_PANRE</name>
<accession>A0A7E4VD43</accession>
<reference evidence="3" key="2">
    <citation type="submission" date="2020-10" db="UniProtKB">
        <authorList>
            <consortium name="WormBaseParasite"/>
        </authorList>
    </citation>
    <scope>IDENTIFICATION</scope>
</reference>
<evidence type="ECO:0000259" key="1">
    <source>
        <dbReference type="Pfam" id="PF18014"/>
    </source>
</evidence>
<dbReference type="WBParaSite" id="Pan_g18858.t1">
    <property type="protein sequence ID" value="Pan_g18858.t1"/>
    <property type="gene ID" value="Pan_g18858"/>
</dbReference>
<protein>
    <submittedName>
        <fullName evidence="3">Acetyltransf_18 domain-containing protein</fullName>
    </submittedName>
</protein>
<keyword evidence="2" id="KW-1185">Reference proteome</keyword>
<feature type="domain" description="YitH/HolE acetyltransferase (GNAT)" evidence="1">
    <location>
        <begin position="190"/>
        <end position="254"/>
    </location>
</feature>